<accession>A0ABX2TFR6</accession>
<organism evidence="2 3">
    <name type="scientific">Azospirillum oleiclasticum</name>
    <dbReference type="NCBI Taxonomy" id="2735135"/>
    <lineage>
        <taxon>Bacteria</taxon>
        <taxon>Pseudomonadati</taxon>
        <taxon>Pseudomonadota</taxon>
        <taxon>Alphaproteobacteria</taxon>
        <taxon>Rhodospirillales</taxon>
        <taxon>Azospirillaceae</taxon>
        <taxon>Azospirillum</taxon>
    </lineage>
</organism>
<feature type="region of interest" description="Disordered" evidence="1">
    <location>
        <begin position="117"/>
        <end position="137"/>
    </location>
</feature>
<sequence length="137" mass="14578">MTDDDVRRLLAAHGADLDRWPDGLGDAARDRIAASPALRAAWTREEAFDRQLAGPPVTVDQARVDRLVAAVGRAVRATPRETFRGLLLGRMRLRTAGALAAALLTLGWLAGSRPETPSPGGGLIAFDPPTLFDGTAR</sequence>
<dbReference type="Proteomes" id="UP000584642">
    <property type="component" value="Unassembled WGS sequence"/>
</dbReference>
<gene>
    <name evidence="2" type="ORF">HND93_25605</name>
</gene>
<reference evidence="2 3" key="1">
    <citation type="submission" date="2020-05" db="EMBL/GenBank/DDBJ databases">
        <title>Azospirillum oleiclasticum sp. nov, a nitrogen-fixing and heavy crude oil-emulsifying bacterium isolated from the crude oil of Yumen Oilfield.</title>
        <authorList>
            <person name="Wu D."/>
            <person name="Cai M."/>
            <person name="Zhang X."/>
        </authorList>
    </citation>
    <scope>NUCLEOTIDE SEQUENCE [LARGE SCALE GENOMIC DNA]</scope>
    <source>
        <strain evidence="2 3">ROY-1-1-2</strain>
    </source>
</reference>
<comment type="caution">
    <text evidence="2">The sequence shown here is derived from an EMBL/GenBank/DDBJ whole genome shotgun (WGS) entry which is preliminary data.</text>
</comment>
<proteinExistence type="predicted"/>
<evidence type="ECO:0000313" key="3">
    <source>
        <dbReference type="Proteomes" id="UP000584642"/>
    </source>
</evidence>
<evidence type="ECO:0008006" key="4">
    <source>
        <dbReference type="Google" id="ProtNLM"/>
    </source>
</evidence>
<dbReference type="EMBL" id="JABFDB010000024">
    <property type="protein sequence ID" value="NYZ23098.1"/>
    <property type="molecule type" value="Genomic_DNA"/>
</dbReference>
<evidence type="ECO:0000313" key="2">
    <source>
        <dbReference type="EMBL" id="NYZ23098.1"/>
    </source>
</evidence>
<name>A0ABX2TFR6_9PROT</name>
<protein>
    <recommendedName>
        <fullName evidence="4">FecR N-terminal domain-containing protein</fullName>
    </recommendedName>
</protein>
<dbReference type="RefSeq" id="WP_180284876.1">
    <property type="nucleotide sequence ID" value="NZ_JABFDB010000024.1"/>
</dbReference>
<keyword evidence="3" id="KW-1185">Reference proteome</keyword>
<evidence type="ECO:0000256" key="1">
    <source>
        <dbReference type="SAM" id="MobiDB-lite"/>
    </source>
</evidence>